<feature type="domain" description="ADF-H" evidence="3">
    <location>
        <begin position="5"/>
        <end position="137"/>
    </location>
</feature>
<dbReference type="PRINTS" id="PR00006">
    <property type="entry name" value="COFILIN"/>
</dbReference>
<dbReference type="InterPro" id="IPR029006">
    <property type="entry name" value="ADF-H/Gelsolin-like_dom_sf"/>
</dbReference>
<reference evidence="4 5" key="1">
    <citation type="submission" date="2014-06" db="EMBL/GenBank/DDBJ databases">
        <authorList>
            <person name="Swart Estienne"/>
        </authorList>
    </citation>
    <scope>NUCLEOTIDE SEQUENCE [LARGE SCALE GENOMIC DNA]</scope>
    <source>
        <strain evidence="4 5">130c</strain>
    </source>
</reference>
<dbReference type="GO" id="GO:0015629">
    <property type="term" value="C:actin cytoskeleton"/>
    <property type="evidence" value="ECO:0007669"/>
    <property type="project" value="InterPro"/>
</dbReference>
<organism evidence="4 5">
    <name type="scientific">Stylonychia lemnae</name>
    <name type="common">Ciliate</name>
    <dbReference type="NCBI Taxonomy" id="5949"/>
    <lineage>
        <taxon>Eukaryota</taxon>
        <taxon>Sar</taxon>
        <taxon>Alveolata</taxon>
        <taxon>Ciliophora</taxon>
        <taxon>Intramacronucleata</taxon>
        <taxon>Spirotrichea</taxon>
        <taxon>Stichotrichia</taxon>
        <taxon>Sporadotrichida</taxon>
        <taxon>Oxytrichidae</taxon>
        <taxon>Stylonychinae</taxon>
        <taxon>Stylonychia</taxon>
    </lineage>
</organism>
<dbReference type="Gene3D" id="3.40.20.10">
    <property type="entry name" value="Severin"/>
    <property type="match status" value="1"/>
</dbReference>
<dbReference type="InterPro" id="IPR002108">
    <property type="entry name" value="ADF-H"/>
</dbReference>
<sequence length="138" mass="16025">MMTAGMRVSDDVANEYTNLRMKRSHRYLIIRVNDDKDEVILDQVGERDATFEQFKEAMPKDQPRFAVFELEFTGNSGANEAKIVFILYAPDICDSGAKFIYATSKDVVRKKVQPFNKEIQVNDWADLDDEAFIKYFKH</sequence>
<dbReference type="Proteomes" id="UP000039865">
    <property type="component" value="Unassembled WGS sequence"/>
</dbReference>
<dbReference type="GO" id="GO:0030042">
    <property type="term" value="P:actin filament depolymerization"/>
    <property type="evidence" value="ECO:0007669"/>
    <property type="project" value="InterPro"/>
</dbReference>
<dbReference type="FunCoup" id="A0A077ZWV8">
    <property type="interactions" value="74"/>
</dbReference>
<evidence type="ECO:0000256" key="2">
    <source>
        <dbReference type="ARBA" id="ARBA00023203"/>
    </source>
</evidence>
<dbReference type="Pfam" id="PF00241">
    <property type="entry name" value="Cofilin_ADF"/>
    <property type="match status" value="1"/>
</dbReference>
<evidence type="ECO:0000313" key="5">
    <source>
        <dbReference type="Proteomes" id="UP000039865"/>
    </source>
</evidence>
<proteinExistence type="inferred from homology"/>
<name>A0A077ZWV8_STYLE</name>
<dbReference type="SUPFAM" id="SSF55753">
    <property type="entry name" value="Actin depolymerizing proteins"/>
    <property type="match status" value="1"/>
</dbReference>
<protein>
    <submittedName>
        <fullName evidence="4">Actin depolymerizing factor 1</fullName>
    </submittedName>
</protein>
<dbReference type="PANTHER" id="PTHR11913">
    <property type="entry name" value="COFILIN-RELATED"/>
    <property type="match status" value="1"/>
</dbReference>
<dbReference type="CDD" id="cd11286">
    <property type="entry name" value="ADF_cofilin_like"/>
    <property type="match status" value="1"/>
</dbReference>
<dbReference type="PROSITE" id="PS51263">
    <property type="entry name" value="ADF_H"/>
    <property type="match status" value="1"/>
</dbReference>
<dbReference type="OMA" id="FKTECRY"/>
<evidence type="ECO:0000259" key="3">
    <source>
        <dbReference type="PROSITE" id="PS51263"/>
    </source>
</evidence>
<keyword evidence="2" id="KW-0009">Actin-binding</keyword>
<dbReference type="InParanoid" id="A0A077ZWV8"/>
<evidence type="ECO:0000313" key="4">
    <source>
        <dbReference type="EMBL" id="CDW73772.1"/>
    </source>
</evidence>
<keyword evidence="5" id="KW-1185">Reference proteome</keyword>
<accession>A0A077ZWV8</accession>
<dbReference type="SMART" id="SM00102">
    <property type="entry name" value="ADF"/>
    <property type="match status" value="1"/>
</dbReference>
<dbReference type="GO" id="GO:0003779">
    <property type="term" value="F:actin binding"/>
    <property type="evidence" value="ECO:0007669"/>
    <property type="project" value="UniProtKB-KW"/>
</dbReference>
<dbReference type="EMBL" id="CCKQ01002667">
    <property type="protein sequence ID" value="CDW73772.1"/>
    <property type="molecule type" value="Genomic_DNA"/>
</dbReference>
<dbReference type="OrthoDB" id="10249245at2759"/>
<comment type="similarity">
    <text evidence="1">Belongs to the actin-binding proteins ADF family.</text>
</comment>
<dbReference type="InterPro" id="IPR017904">
    <property type="entry name" value="ADF/Cofilin"/>
</dbReference>
<gene>
    <name evidence="4" type="primary">Contig14277.g15204</name>
    <name evidence="4" type="ORF">STYLEM_2760</name>
</gene>
<dbReference type="AlphaFoldDB" id="A0A077ZWV8"/>
<evidence type="ECO:0000256" key="1">
    <source>
        <dbReference type="ARBA" id="ARBA00006844"/>
    </source>
</evidence>